<evidence type="ECO:0000256" key="8">
    <source>
        <dbReference type="PROSITE-ProRule" id="PRU00221"/>
    </source>
</evidence>
<dbReference type="SUPFAM" id="SSF50978">
    <property type="entry name" value="WD40 repeat-like"/>
    <property type="match status" value="1"/>
</dbReference>
<feature type="repeat" description="WD" evidence="8">
    <location>
        <begin position="21"/>
        <end position="62"/>
    </location>
</feature>
<keyword evidence="4" id="KW-0677">Repeat</keyword>
<dbReference type="PANTHER" id="PTHR22842:SF3">
    <property type="entry name" value="WD REPEAT DOMAIN-CONTAINING PROTEIN 83"/>
    <property type="match status" value="1"/>
</dbReference>
<dbReference type="InterPro" id="IPR020472">
    <property type="entry name" value="WD40_PAC1"/>
</dbReference>
<feature type="repeat" description="WD" evidence="8">
    <location>
        <begin position="63"/>
        <end position="104"/>
    </location>
</feature>
<evidence type="ECO:0000256" key="3">
    <source>
        <dbReference type="ARBA" id="ARBA00022574"/>
    </source>
</evidence>
<evidence type="ECO:0000256" key="5">
    <source>
        <dbReference type="ARBA" id="ARBA00038145"/>
    </source>
</evidence>
<dbReference type="STRING" id="50429.A0A2B4SGC3"/>
<accession>A0A2B4SGC3</accession>
<feature type="repeat" description="WD" evidence="8">
    <location>
        <begin position="251"/>
        <end position="273"/>
    </location>
</feature>
<evidence type="ECO:0000313" key="9">
    <source>
        <dbReference type="EMBL" id="PFX29744.1"/>
    </source>
</evidence>
<dbReference type="InterPro" id="IPR015943">
    <property type="entry name" value="WD40/YVTN_repeat-like_dom_sf"/>
</dbReference>
<comment type="caution">
    <text evidence="9">The sequence shown here is derived from an EMBL/GenBank/DDBJ whole genome shotgun (WGS) entry which is preliminary data.</text>
</comment>
<dbReference type="OrthoDB" id="71437at2759"/>
<dbReference type="GO" id="GO:0071013">
    <property type="term" value="C:catalytic step 2 spliceosome"/>
    <property type="evidence" value="ECO:0007669"/>
    <property type="project" value="TreeGrafter"/>
</dbReference>
<evidence type="ECO:0000313" key="10">
    <source>
        <dbReference type="Proteomes" id="UP000225706"/>
    </source>
</evidence>
<dbReference type="PROSITE" id="PS00678">
    <property type="entry name" value="WD_REPEATS_1"/>
    <property type="match status" value="1"/>
</dbReference>
<dbReference type="GO" id="GO:0005737">
    <property type="term" value="C:cytoplasm"/>
    <property type="evidence" value="ECO:0007669"/>
    <property type="project" value="UniProtKB-SubCell"/>
</dbReference>
<feature type="repeat" description="WD" evidence="8">
    <location>
        <begin position="105"/>
        <end position="138"/>
    </location>
</feature>
<dbReference type="PROSITE" id="PS50082">
    <property type="entry name" value="WD_REPEATS_2"/>
    <property type="match status" value="5"/>
</dbReference>
<dbReference type="AlphaFoldDB" id="A0A2B4SGC3"/>
<proteinExistence type="inferred from homology"/>
<dbReference type="EMBL" id="LSMT01000061">
    <property type="protein sequence ID" value="PFX29744.1"/>
    <property type="molecule type" value="Genomic_DNA"/>
</dbReference>
<dbReference type="InterPro" id="IPR036322">
    <property type="entry name" value="WD40_repeat_dom_sf"/>
</dbReference>
<dbReference type="Proteomes" id="UP000225706">
    <property type="component" value="Unassembled WGS sequence"/>
</dbReference>
<protein>
    <recommendedName>
        <fullName evidence="6">WD repeat domain-containing protein 83</fullName>
    </recommendedName>
    <alternativeName>
        <fullName evidence="7">Mitogen-activated protein kinase organizer 1</fullName>
    </alternativeName>
</protein>
<dbReference type="GO" id="GO:0000398">
    <property type="term" value="P:mRNA splicing, via spliceosome"/>
    <property type="evidence" value="ECO:0007669"/>
    <property type="project" value="TreeGrafter"/>
</dbReference>
<dbReference type="InterPro" id="IPR019775">
    <property type="entry name" value="WD40_repeat_CS"/>
</dbReference>
<comment type="similarity">
    <text evidence="5">Belongs to the WD repeat MORG1 family.</text>
</comment>
<name>A0A2B4SGC3_STYPI</name>
<evidence type="ECO:0000256" key="4">
    <source>
        <dbReference type="ARBA" id="ARBA00022737"/>
    </source>
</evidence>
<dbReference type="CDD" id="cd00200">
    <property type="entry name" value="WD40"/>
    <property type="match status" value="1"/>
</dbReference>
<dbReference type="PANTHER" id="PTHR22842">
    <property type="entry name" value="WD40 REPEAT PROTEIN"/>
    <property type="match status" value="1"/>
</dbReference>
<dbReference type="Pfam" id="PF00400">
    <property type="entry name" value="WD40"/>
    <property type="match status" value="6"/>
</dbReference>
<keyword evidence="10" id="KW-1185">Reference proteome</keyword>
<gene>
    <name evidence="9" type="primary">wdr83</name>
    <name evidence="9" type="ORF">AWC38_SpisGene5503</name>
</gene>
<dbReference type="PRINTS" id="PR00320">
    <property type="entry name" value="GPROTEINBRPT"/>
</dbReference>
<dbReference type="InterPro" id="IPR001680">
    <property type="entry name" value="WD40_rpt"/>
</dbReference>
<sequence>MRSVGGNEMEIPLPCKETRNLAGHLGAARAVRFNYDGNYCLTCGSDKLLKLWNPHKGSLLKTYSGHGYEVLDAVGSSDNSRVASCGADKSVILWDVATGQIIRRFRGHTSKVNCVKFNQPDSTVLISGSYDASVRCWDCKSRSPEPIQILDDAKDSVPSLSVSQREILSGSVDGKVRNYDIRMGQLRVDCIGQPVTSVSFTKDGQCVLASTLDDTIRLMDKDTGELLNEFTGHINKDYKVDSCLSSSDAQVVSGSEDGRIYFWDLVEAKIVHTLDKAHESVVYSLSYHPTENYLLSASSDGKVKVWHDSNWTPE</sequence>
<evidence type="ECO:0000256" key="2">
    <source>
        <dbReference type="ARBA" id="ARBA00022490"/>
    </source>
</evidence>
<dbReference type="Gene3D" id="2.130.10.10">
    <property type="entry name" value="YVTN repeat-like/Quinoprotein amine dehydrogenase"/>
    <property type="match status" value="1"/>
</dbReference>
<evidence type="ECO:0000256" key="1">
    <source>
        <dbReference type="ARBA" id="ARBA00004496"/>
    </source>
</evidence>
<dbReference type="FunFam" id="2.130.10.10:FF:000273">
    <property type="entry name" value="WD repeat domain-containing protein 83"/>
    <property type="match status" value="1"/>
</dbReference>
<comment type="subcellular location">
    <subcellularLocation>
        <location evidence="1">Cytoplasm</location>
    </subcellularLocation>
</comment>
<dbReference type="InterPro" id="IPR051980">
    <property type="entry name" value="WD_repeat_MORG1"/>
</dbReference>
<evidence type="ECO:0000256" key="7">
    <source>
        <dbReference type="ARBA" id="ARBA00042222"/>
    </source>
</evidence>
<organism evidence="9 10">
    <name type="scientific">Stylophora pistillata</name>
    <name type="common">Smooth cauliflower coral</name>
    <dbReference type="NCBI Taxonomy" id="50429"/>
    <lineage>
        <taxon>Eukaryota</taxon>
        <taxon>Metazoa</taxon>
        <taxon>Cnidaria</taxon>
        <taxon>Anthozoa</taxon>
        <taxon>Hexacorallia</taxon>
        <taxon>Scleractinia</taxon>
        <taxon>Astrocoeniina</taxon>
        <taxon>Pocilloporidae</taxon>
        <taxon>Stylophora</taxon>
    </lineage>
</organism>
<evidence type="ECO:0000256" key="6">
    <source>
        <dbReference type="ARBA" id="ARBA00040453"/>
    </source>
</evidence>
<feature type="repeat" description="WD" evidence="8">
    <location>
        <begin position="275"/>
        <end position="306"/>
    </location>
</feature>
<dbReference type="SMART" id="SM00320">
    <property type="entry name" value="WD40"/>
    <property type="match status" value="7"/>
</dbReference>
<reference evidence="10" key="1">
    <citation type="journal article" date="2017" name="bioRxiv">
        <title>Comparative analysis of the genomes of Stylophora pistillata and Acropora digitifera provides evidence for extensive differences between species of corals.</title>
        <authorList>
            <person name="Voolstra C.R."/>
            <person name="Li Y."/>
            <person name="Liew Y.J."/>
            <person name="Baumgarten S."/>
            <person name="Zoccola D."/>
            <person name="Flot J.-F."/>
            <person name="Tambutte S."/>
            <person name="Allemand D."/>
            <person name="Aranda M."/>
        </authorList>
    </citation>
    <scope>NUCLEOTIDE SEQUENCE [LARGE SCALE GENOMIC DNA]</scope>
</reference>
<keyword evidence="3 8" id="KW-0853">WD repeat</keyword>
<dbReference type="PROSITE" id="PS50294">
    <property type="entry name" value="WD_REPEATS_REGION"/>
    <property type="match status" value="4"/>
</dbReference>
<keyword evidence="2" id="KW-0963">Cytoplasm</keyword>